<comment type="caution">
    <text evidence="5">The sequence shown here is derived from an EMBL/GenBank/DDBJ whole genome shotgun (WGS) entry which is preliminary data.</text>
</comment>
<dbReference type="InterPro" id="IPR056259">
    <property type="entry name" value="Dredd_N"/>
</dbReference>
<feature type="domain" description="Caspase family p20" evidence="4">
    <location>
        <begin position="284"/>
        <end position="419"/>
    </location>
</feature>
<dbReference type="InterPro" id="IPR002138">
    <property type="entry name" value="Pept_C14_p10"/>
</dbReference>
<dbReference type="InterPro" id="IPR001309">
    <property type="entry name" value="Pept_C14_p20"/>
</dbReference>
<evidence type="ECO:0008006" key="7">
    <source>
        <dbReference type="Google" id="ProtNLM"/>
    </source>
</evidence>
<dbReference type="AlphaFoldDB" id="A0AAV1J8H0"/>
<dbReference type="PROSITE" id="PS50207">
    <property type="entry name" value="CASPASE_P10"/>
    <property type="match status" value="1"/>
</dbReference>
<protein>
    <recommendedName>
        <fullName evidence="7">Caspase-8</fullName>
    </recommendedName>
</protein>
<evidence type="ECO:0000313" key="6">
    <source>
        <dbReference type="Proteomes" id="UP001497472"/>
    </source>
</evidence>
<dbReference type="Pfam" id="PF00656">
    <property type="entry name" value="Peptidase_C14"/>
    <property type="match status" value="1"/>
</dbReference>
<dbReference type="Proteomes" id="UP001497472">
    <property type="component" value="Unassembled WGS sequence"/>
</dbReference>
<name>A0AAV1J8H0_9NEOP</name>
<sequence length="521" mass="60345">MVFQNINSISVDTVLVIQKDLEPYDMTSLVFLLYEIPDTALQRLTVYQKVSKDIDNDTMNLLHHWASHAQTRPSWKHELLEALCICRLYNIIRKLGFDVTSVKHQYQPSNMNFTAHISIIKKILYRLCESVNSELLLRLKKTLLTYGIDTTTHESCELILLELMCQKFVVFKQTKEMKIDFSKLTEILEHFPSLCSFASLLTDVENKLNKTEESLVQDIELTTPTKKNLECKDSDNVKVQYDASDLDEFYEHFNQLNLNYVPSDLTTDKRQSFKDSYPILNPKRVGVCCIINQEEFHPSKENITHKIHIDLTTRHGSTKDQIALENIMSSLNFEVMVRKNLDHKEFIDFIKHVLKNCVHKDDSVFVLCILSHGVRGHVYAANSVKIKVEDIQTLLDTDIAINLYGKPKVLILQACQVDEEPSPASDLVADGPSKFFLRKSDFLIYWATAPEYEAFRQTSKGSLFIQFLCIVLKKRARNDHIYDIFTRVTDIVTNVCSTVRKQQVPIFESTLRRKLYLYKPL</sequence>
<dbReference type="PROSITE" id="PS50208">
    <property type="entry name" value="CASPASE_P20"/>
    <property type="match status" value="1"/>
</dbReference>
<evidence type="ECO:0000256" key="2">
    <source>
        <dbReference type="RuleBase" id="RU003971"/>
    </source>
</evidence>
<dbReference type="SUPFAM" id="SSF52129">
    <property type="entry name" value="Caspase-like"/>
    <property type="match status" value="1"/>
</dbReference>
<dbReference type="PANTHER" id="PTHR22576:SF41">
    <property type="entry name" value="CASPASE 14, APOPTOSIS-RELATED CYSTEINE PEPTIDASE"/>
    <property type="match status" value="1"/>
</dbReference>
<evidence type="ECO:0000256" key="1">
    <source>
        <dbReference type="ARBA" id="ARBA00010134"/>
    </source>
</evidence>
<comment type="similarity">
    <text evidence="1 2">Belongs to the peptidase C14A family.</text>
</comment>
<dbReference type="Pfam" id="PF23725">
    <property type="entry name" value="Dredd_N"/>
    <property type="match status" value="1"/>
</dbReference>
<dbReference type="InterPro" id="IPR015917">
    <property type="entry name" value="Pept_C14A"/>
</dbReference>
<keyword evidence="6" id="KW-1185">Reference proteome</keyword>
<gene>
    <name evidence="5" type="ORF">LNINA_LOCUS4848</name>
</gene>
<dbReference type="InterPro" id="IPR056260">
    <property type="entry name" value="Dredd_2nd"/>
</dbReference>
<feature type="domain" description="Caspase family p10" evidence="3">
    <location>
        <begin position="439"/>
        <end position="519"/>
    </location>
</feature>
<dbReference type="InterPro" id="IPR011600">
    <property type="entry name" value="Pept_C14_caspase"/>
</dbReference>
<dbReference type="GO" id="GO:0004197">
    <property type="term" value="F:cysteine-type endopeptidase activity"/>
    <property type="evidence" value="ECO:0007669"/>
    <property type="project" value="InterPro"/>
</dbReference>
<accession>A0AAV1J8H0</accession>
<dbReference type="Pfam" id="PF23724">
    <property type="entry name" value="Dredd_2nd"/>
    <property type="match status" value="1"/>
</dbReference>
<dbReference type="EMBL" id="CAVLEF010000006">
    <property type="protein sequence ID" value="CAK1545163.1"/>
    <property type="molecule type" value="Genomic_DNA"/>
</dbReference>
<reference evidence="5 6" key="1">
    <citation type="submission" date="2023-11" db="EMBL/GenBank/DDBJ databases">
        <authorList>
            <person name="Okamura Y."/>
        </authorList>
    </citation>
    <scope>NUCLEOTIDE SEQUENCE [LARGE SCALE GENOMIC DNA]</scope>
</reference>
<dbReference type="PRINTS" id="PR00376">
    <property type="entry name" value="IL1BCENZYME"/>
</dbReference>
<proteinExistence type="inferred from homology"/>
<dbReference type="PANTHER" id="PTHR22576">
    <property type="entry name" value="MUCOSA ASSOCIATED LYMPHOID TISSUE LYMPHOMA TRANSLOCATION PROTEIN 1/PARACASPASE"/>
    <property type="match status" value="1"/>
</dbReference>
<evidence type="ECO:0000259" key="3">
    <source>
        <dbReference type="PROSITE" id="PS50207"/>
    </source>
</evidence>
<dbReference type="InterPro" id="IPR029030">
    <property type="entry name" value="Caspase-like_dom_sf"/>
</dbReference>
<evidence type="ECO:0000313" key="5">
    <source>
        <dbReference type="EMBL" id="CAK1545163.1"/>
    </source>
</evidence>
<dbReference type="Gene3D" id="3.40.50.1460">
    <property type="match status" value="1"/>
</dbReference>
<dbReference type="GO" id="GO:0006508">
    <property type="term" value="P:proteolysis"/>
    <property type="evidence" value="ECO:0007669"/>
    <property type="project" value="InterPro"/>
</dbReference>
<evidence type="ECO:0000259" key="4">
    <source>
        <dbReference type="PROSITE" id="PS50208"/>
    </source>
</evidence>
<organism evidence="5 6">
    <name type="scientific">Leptosia nina</name>
    <dbReference type="NCBI Taxonomy" id="320188"/>
    <lineage>
        <taxon>Eukaryota</taxon>
        <taxon>Metazoa</taxon>
        <taxon>Ecdysozoa</taxon>
        <taxon>Arthropoda</taxon>
        <taxon>Hexapoda</taxon>
        <taxon>Insecta</taxon>
        <taxon>Pterygota</taxon>
        <taxon>Neoptera</taxon>
        <taxon>Endopterygota</taxon>
        <taxon>Lepidoptera</taxon>
        <taxon>Glossata</taxon>
        <taxon>Ditrysia</taxon>
        <taxon>Papilionoidea</taxon>
        <taxon>Pieridae</taxon>
        <taxon>Pierinae</taxon>
        <taxon>Leptosia</taxon>
    </lineage>
</organism>
<dbReference type="InterPro" id="IPR052039">
    <property type="entry name" value="Caspase-related_regulators"/>
</dbReference>
<dbReference type="SMART" id="SM00115">
    <property type="entry name" value="CASc"/>
    <property type="match status" value="1"/>
</dbReference>